<proteinExistence type="predicted"/>
<dbReference type="GO" id="GO:0016757">
    <property type="term" value="F:glycosyltransferase activity"/>
    <property type="evidence" value="ECO:0007669"/>
    <property type="project" value="InterPro"/>
</dbReference>
<organism evidence="2 3">
    <name type="scientific">Thioalkalivibrio nitratireducens (strain DSM 14787 / UNIQEM 213 / ALEN2)</name>
    <dbReference type="NCBI Taxonomy" id="1255043"/>
    <lineage>
        <taxon>Bacteria</taxon>
        <taxon>Pseudomonadati</taxon>
        <taxon>Pseudomonadota</taxon>
        <taxon>Gammaproteobacteria</taxon>
        <taxon>Chromatiales</taxon>
        <taxon>Ectothiorhodospiraceae</taxon>
        <taxon>Thioalkalivibrio</taxon>
    </lineage>
</organism>
<dbReference type="KEGG" id="tni:TVNIR_1163"/>
<dbReference type="eggNOG" id="COG0438">
    <property type="taxonomic scope" value="Bacteria"/>
</dbReference>
<dbReference type="InterPro" id="IPR029044">
    <property type="entry name" value="Nucleotide-diphossugar_trans"/>
</dbReference>
<dbReference type="EMBL" id="CP003989">
    <property type="protein sequence ID" value="AGA32838.1"/>
    <property type="molecule type" value="Genomic_DNA"/>
</dbReference>
<dbReference type="Gene3D" id="3.90.550.10">
    <property type="entry name" value="Spore Coat Polysaccharide Biosynthesis Protein SpsA, Chain A"/>
    <property type="match status" value="1"/>
</dbReference>
<dbReference type="HOGENOM" id="CLU_007617_0_0_6"/>
<gene>
    <name evidence="2" type="primary">yfnF [H]</name>
    <name evidence="2" type="ordered locus">TVNIR_1163</name>
</gene>
<evidence type="ECO:0000259" key="1">
    <source>
        <dbReference type="Pfam" id="PF00534"/>
    </source>
</evidence>
<dbReference type="PATRIC" id="fig|1255043.3.peg.1176"/>
<dbReference type="PANTHER" id="PTHR46656:SF3">
    <property type="entry name" value="PUTATIVE-RELATED"/>
    <property type="match status" value="1"/>
</dbReference>
<dbReference type="PANTHER" id="PTHR46656">
    <property type="entry name" value="PUTATIVE-RELATED"/>
    <property type="match status" value="1"/>
</dbReference>
<dbReference type="RefSeq" id="WP_015257975.1">
    <property type="nucleotide sequence ID" value="NC_019902.2"/>
</dbReference>
<dbReference type="CDD" id="cd03801">
    <property type="entry name" value="GT4_PimA-like"/>
    <property type="match status" value="1"/>
</dbReference>
<dbReference type="Gene3D" id="3.40.50.2000">
    <property type="entry name" value="Glycogen Phosphorylase B"/>
    <property type="match status" value="1"/>
</dbReference>
<dbReference type="Pfam" id="PF00534">
    <property type="entry name" value="Glycos_transf_1"/>
    <property type="match status" value="1"/>
</dbReference>
<feature type="domain" description="Glycosyl transferase family 1" evidence="1">
    <location>
        <begin position="726"/>
        <end position="839"/>
    </location>
</feature>
<accession>L0DUZ3</accession>
<dbReference type="STRING" id="1255043.TVNIR_1163"/>
<keyword evidence="3" id="KW-1185">Reference proteome</keyword>
<reference evidence="2" key="1">
    <citation type="submission" date="2015-12" db="EMBL/GenBank/DDBJ databases">
        <authorList>
            <person name="Tikhonova T.V."/>
            <person name="Pavlov A.R."/>
            <person name="Beletsky A.V."/>
            <person name="Mardanov A.V."/>
            <person name="Sorokin D.Y."/>
            <person name="Ravin N.V."/>
            <person name="Popov V.O."/>
        </authorList>
    </citation>
    <scope>NUCLEOTIDE SEQUENCE</scope>
    <source>
        <strain evidence="2">DSM 14787</strain>
    </source>
</reference>
<sequence length="867" mass="97074">MRETPDRRSSDACAFTIVSRNYLHFALTLLRSVQEHSPRVDRWVCLCDEPGGVNAAELPFQLLNIRDLPLGDVDAFIFQYTILELNTAIKPYVFEALFERGYDKVVYIDPDIRFYAPLDGILDLLDRCQILLTPHLTGQLDDGRHPNELAILRSGTYNLGFLALRRAQDSMEMLRWWQGKLARECVVDLPRGLFVDQKWMELVPSMFPEVYINRDPGWNVAYWNINHRRVERTAEGYRVDGRPLLFFHFSGVSIDGKVFSKHQDRFTMVSVPASVRELVRDYVAALNGNGAANFAKIPYGFATFANGIRIPDEAREIFRRNRRELRLSAPVYTAQGASEVIHQLNKPATLAGRKSPLVTRVAYRLYEKRPDLQAAFPDVFGAHAAAFAEWFVRSATEQAGIGEPFVRPIRTRLECDGGGAAVEQAVTTPMVSVAPRRSRAMKGIAAGAYRIAWRARPMLRRFVPYNTRHLLHGWLVRHAFRTAESGPAQGAVDCGARLPSGVNVLGYLHAASGVGESGRTMLRALQAAGYPVAALDFRVGNVSRMQEEPPLEPVDEQVYRINLLHVNADQVPVAHKTLGAGFFAGHRNIGYWAWELPDFPEHWRSSADVLDEVWVPSRFCQEAIGRALRVPVLRIPHAIDLGEPPPVDRDTVGLSRDRFLFLFQFDLLSIAARKNPQAVLRAYRKAFGEQPKDVGLVIKLANAEHDPETLGELRRLAEDDPSVRLITGYLSRAQVIGLMNAVDCFVSLHRSEGFGLALAESMYLGKPVIATGWSGNMDFMNSWNSLPVRFRLQRLESSAGPYPKGSHWADPDVAHAAECMRRLVDDAALCVRIGEAARETIRTNFSPAAVGRIAAQRLRLLEPASGD</sequence>
<dbReference type="InterPro" id="IPR001296">
    <property type="entry name" value="Glyco_trans_1"/>
</dbReference>
<evidence type="ECO:0000313" key="3">
    <source>
        <dbReference type="Proteomes" id="UP000010809"/>
    </source>
</evidence>
<dbReference type="SUPFAM" id="SSF53448">
    <property type="entry name" value="Nucleotide-diphospho-sugar transferases"/>
    <property type="match status" value="1"/>
</dbReference>
<dbReference type="Proteomes" id="UP000010809">
    <property type="component" value="Chromosome"/>
</dbReference>
<dbReference type="AlphaFoldDB" id="L0DUZ3"/>
<name>L0DUZ3_THIND</name>
<dbReference type="SUPFAM" id="SSF53756">
    <property type="entry name" value="UDP-Glycosyltransferase/glycogen phosphorylase"/>
    <property type="match status" value="1"/>
</dbReference>
<protein>
    <submittedName>
        <fullName evidence="2">Glycosyltransferase</fullName>
    </submittedName>
</protein>
<evidence type="ECO:0000313" key="2">
    <source>
        <dbReference type="EMBL" id="AGA32838.1"/>
    </source>
</evidence>